<evidence type="ECO:0000313" key="2">
    <source>
        <dbReference type="Proteomes" id="UP001352852"/>
    </source>
</evidence>
<protein>
    <submittedName>
        <fullName evidence="1">Uncharacterized protein</fullName>
    </submittedName>
</protein>
<sequence length="123" mass="14889">MIRLLLRKHLPSITKLPCKFQTTRRWIEGYCFRQRLNHKSKQKWRHRATSLCSARRNFIYVLNKHQCFAGRSVFINDTRIQEHKNKGCIEPKDCFEDSHTYGKFRYVLRVRCCNEELCNTQIP</sequence>
<accession>A0ABU7DMZ1</accession>
<evidence type="ECO:0000313" key="1">
    <source>
        <dbReference type="EMBL" id="MED6275825.1"/>
    </source>
</evidence>
<name>A0ABU7DMZ1_9TELE</name>
<gene>
    <name evidence="1" type="ORF">CHARACLAT_030385</name>
</gene>
<dbReference type="Proteomes" id="UP001352852">
    <property type="component" value="Unassembled WGS sequence"/>
</dbReference>
<feature type="non-terminal residue" evidence="1">
    <location>
        <position position="123"/>
    </location>
</feature>
<comment type="caution">
    <text evidence="1">The sequence shown here is derived from an EMBL/GenBank/DDBJ whole genome shotgun (WGS) entry which is preliminary data.</text>
</comment>
<dbReference type="EMBL" id="JAHUTJ010029143">
    <property type="protein sequence ID" value="MED6275825.1"/>
    <property type="molecule type" value="Genomic_DNA"/>
</dbReference>
<dbReference type="InterPro" id="IPR045860">
    <property type="entry name" value="Snake_toxin-like_sf"/>
</dbReference>
<reference evidence="1 2" key="1">
    <citation type="submission" date="2021-06" db="EMBL/GenBank/DDBJ databases">
        <authorList>
            <person name="Palmer J.M."/>
        </authorList>
    </citation>
    <scope>NUCLEOTIDE SEQUENCE [LARGE SCALE GENOMIC DNA]</scope>
    <source>
        <strain evidence="1 2">CL_MEX2019</strain>
        <tissue evidence="1">Muscle</tissue>
    </source>
</reference>
<proteinExistence type="predicted"/>
<organism evidence="1 2">
    <name type="scientific">Characodon lateralis</name>
    <dbReference type="NCBI Taxonomy" id="208331"/>
    <lineage>
        <taxon>Eukaryota</taxon>
        <taxon>Metazoa</taxon>
        <taxon>Chordata</taxon>
        <taxon>Craniata</taxon>
        <taxon>Vertebrata</taxon>
        <taxon>Euteleostomi</taxon>
        <taxon>Actinopterygii</taxon>
        <taxon>Neopterygii</taxon>
        <taxon>Teleostei</taxon>
        <taxon>Neoteleostei</taxon>
        <taxon>Acanthomorphata</taxon>
        <taxon>Ovalentaria</taxon>
        <taxon>Atherinomorphae</taxon>
        <taxon>Cyprinodontiformes</taxon>
        <taxon>Goodeidae</taxon>
        <taxon>Characodon</taxon>
    </lineage>
</organism>
<dbReference type="Gene3D" id="2.10.60.10">
    <property type="entry name" value="CD59"/>
    <property type="match status" value="1"/>
</dbReference>
<keyword evidence="2" id="KW-1185">Reference proteome</keyword>